<accession>A0AAV3RZD0</accession>
<dbReference type="EMBL" id="BAABME010014047">
    <property type="protein sequence ID" value="GAA0186804.1"/>
    <property type="molecule type" value="Genomic_DNA"/>
</dbReference>
<evidence type="ECO:0000256" key="1">
    <source>
        <dbReference type="SAM" id="Phobius"/>
    </source>
</evidence>
<dbReference type="AlphaFoldDB" id="A0AAV3RZD0"/>
<comment type="caution">
    <text evidence="2">The sequence shown here is derived from an EMBL/GenBank/DDBJ whole genome shotgun (WGS) entry which is preliminary data.</text>
</comment>
<evidence type="ECO:0000313" key="3">
    <source>
        <dbReference type="Proteomes" id="UP001454036"/>
    </source>
</evidence>
<keyword evidence="1" id="KW-0812">Transmembrane</keyword>
<feature type="transmembrane region" description="Helical" evidence="1">
    <location>
        <begin position="94"/>
        <end position="112"/>
    </location>
</feature>
<keyword evidence="1" id="KW-1133">Transmembrane helix</keyword>
<proteinExistence type="predicted"/>
<dbReference type="Proteomes" id="UP001454036">
    <property type="component" value="Unassembled WGS sequence"/>
</dbReference>
<reference evidence="2 3" key="1">
    <citation type="submission" date="2024-01" db="EMBL/GenBank/DDBJ databases">
        <title>The complete chloroplast genome sequence of Lithospermum erythrorhizon: insights into the phylogenetic relationship among Boraginaceae species and the maternal lineages of purple gromwells.</title>
        <authorList>
            <person name="Okada T."/>
            <person name="Watanabe K."/>
        </authorList>
    </citation>
    <scope>NUCLEOTIDE SEQUENCE [LARGE SCALE GENOMIC DNA]</scope>
</reference>
<keyword evidence="3" id="KW-1185">Reference proteome</keyword>
<sequence>MRKGEQSTVFCRDLGRGNVFKHVIYLLYLPLELRYNILTAPGIVLSSWYLPFTSLRVMVDFMSVVPFERPFMSFTLACMTPSVVPIWGPTRGEGSGRIVFLVVITTLLVLVAKGTGWPFSSSLLSILPPFVIIPSTNSSTYDLGLW</sequence>
<organism evidence="2 3">
    <name type="scientific">Lithospermum erythrorhizon</name>
    <name type="common">Purple gromwell</name>
    <name type="synonym">Lithospermum officinale var. erythrorhizon</name>
    <dbReference type="NCBI Taxonomy" id="34254"/>
    <lineage>
        <taxon>Eukaryota</taxon>
        <taxon>Viridiplantae</taxon>
        <taxon>Streptophyta</taxon>
        <taxon>Embryophyta</taxon>
        <taxon>Tracheophyta</taxon>
        <taxon>Spermatophyta</taxon>
        <taxon>Magnoliopsida</taxon>
        <taxon>eudicotyledons</taxon>
        <taxon>Gunneridae</taxon>
        <taxon>Pentapetalae</taxon>
        <taxon>asterids</taxon>
        <taxon>lamiids</taxon>
        <taxon>Boraginales</taxon>
        <taxon>Boraginaceae</taxon>
        <taxon>Boraginoideae</taxon>
        <taxon>Lithospermeae</taxon>
        <taxon>Lithospermum</taxon>
    </lineage>
</organism>
<protein>
    <submittedName>
        <fullName evidence="2">Uncharacterized protein</fullName>
    </submittedName>
</protein>
<name>A0AAV3RZD0_LITER</name>
<gene>
    <name evidence="2" type="ORF">LIER_34092</name>
</gene>
<keyword evidence="1" id="KW-0472">Membrane</keyword>
<evidence type="ECO:0000313" key="2">
    <source>
        <dbReference type="EMBL" id="GAA0186804.1"/>
    </source>
</evidence>